<comment type="caution">
    <text evidence="4">The sequence shown here is derived from an EMBL/GenBank/DDBJ whole genome shotgun (WGS) entry which is preliminary data.</text>
</comment>
<name>A0A7W9UFL5_9NOCA</name>
<reference evidence="4 5" key="1">
    <citation type="submission" date="2020-08" db="EMBL/GenBank/DDBJ databases">
        <title>Sequencing the genomes of 1000 actinobacteria strains.</title>
        <authorList>
            <person name="Klenk H.-P."/>
        </authorList>
    </citation>
    <scope>NUCLEOTIDE SEQUENCE [LARGE SCALE GENOMIC DNA]</scope>
    <source>
        <strain evidence="4 5">DSM 43582</strain>
    </source>
</reference>
<dbReference type="EMBL" id="JACHIT010000001">
    <property type="protein sequence ID" value="MBB5911237.1"/>
    <property type="molecule type" value="Genomic_DNA"/>
</dbReference>
<accession>A0A7W9UFL5</accession>
<dbReference type="Pfam" id="PF00182">
    <property type="entry name" value="Glyco_hydro_19"/>
    <property type="match status" value="1"/>
</dbReference>
<dbReference type="InterPro" id="IPR023346">
    <property type="entry name" value="Lysozyme-like_dom_sf"/>
</dbReference>
<keyword evidence="5" id="KW-1185">Reference proteome</keyword>
<dbReference type="Gene3D" id="1.10.530.10">
    <property type="match status" value="1"/>
</dbReference>
<keyword evidence="1" id="KW-0611">Plant defense</keyword>
<dbReference type="AlphaFoldDB" id="A0A7W9UFL5"/>
<proteinExistence type="predicted"/>
<dbReference type="GO" id="GO:0006032">
    <property type="term" value="P:chitin catabolic process"/>
    <property type="evidence" value="ECO:0007669"/>
    <property type="project" value="InterPro"/>
</dbReference>
<evidence type="ECO:0000256" key="2">
    <source>
        <dbReference type="ARBA" id="ARBA00023157"/>
    </source>
</evidence>
<dbReference type="CDD" id="cd00325">
    <property type="entry name" value="chitinase_GH19"/>
    <property type="match status" value="1"/>
</dbReference>
<protein>
    <submittedName>
        <fullName evidence="4">Putative chitinase</fullName>
    </submittedName>
</protein>
<feature type="domain" description="Glycoside hydrolase family 19 catalytic" evidence="3">
    <location>
        <begin position="181"/>
        <end position="286"/>
    </location>
</feature>
<dbReference type="GO" id="GO:0004568">
    <property type="term" value="F:chitinase activity"/>
    <property type="evidence" value="ECO:0007669"/>
    <property type="project" value="InterPro"/>
</dbReference>
<sequence length="325" mass="35511">MVRGVFQAMVDHLGIGDKAAVPDVNELLRQTGLADTVDTSIVTDEHNAAVDRIRGVKQRLTTQHEGIAAKVASAAKRGTELNRDIWNEVCDLRSALQAAGTKTLPASTEVALIEHLRTSLRTIGKKYEAVAGDNRADGDTMGPLTPEQLKSLASKTDSDTLRKYLPYLNKAMRDAGITTPEREAAFLAQIIHETDKLKTLTEYGDADYFNGLYGPHTPVGRSLGNTRSGDGARYAGRGALQITGRSNYREAGKAIGVDLEKHPEKAAEPKHAFDVAAWYWKTHHLNDDADKSDIDAITREINGGTNGDAERRKYYDKARDVLDAD</sequence>
<dbReference type="GO" id="GO:0016998">
    <property type="term" value="P:cell wall macromolecule catabolic process"/>
    <property type="evidence" value="ECO:0007669"/>
    <property type="project" value="InterPro"/>
</dbReference>
<keyword evidence="2" id="KW-1015">Disulfide bond</keyword>
<organism evidence="4 5">
    <name type="scientific">Nocardia transvalensis</name>
    <dbReference type="NCBI Taxonomy" id="37333"/>
    <lineage>
        <taxon>Bacteria</taxon>
        <taxon>Bacillati</taxon>
        <taxon>Actinomycetota</taxon>
        <taxon>Actinomycetes</taxon>
        <taxon>Mycobacteriales</taxon>
        <taxon>Nocardiaceae</taxon>
        <taxon>Nocardia</taxon>
    </lineage>
</organism>
<evidence type="ECO:0000313" key="4">
    <source>
        <dbReference type="EMBL" id="MBB5911237.1"/>
    </source>
</evidence>
<gene>
    <name evidence="4" type="ORF">BJY24_000104</name>
</gene>
<dbReference type="PANTHER" id="PTHR22595">
    <property type="entry name" value="CHITINASE-RELATED"/>
    <property type="match status" value="1"/>
</dbReference>
<dbReference type="SUPFAM" id="SSF53955">
    <property type="entry name" value="Lysozyme-like"/>
    <property type="match status" value="1"/>
</dbReference>
<dbReference type="Proteomes" id="UP000540412">
    <property type="component" value="Unassembled WGS sequence"/>
</dbReference>
<dbReference type="GO" id="GO:0006952">
    <property type="term" value="P:defense response"/>
    <property type="evidence" value="ECO:0007669"/>
    <property type="project" value="UniProtKB-KW"/>
</dbReference>
<dbReference type="InterPro" id="IPR000726">
    <property type="entry name" value="Glyco_hydro_19_cat"/>
</dbReference>
<evidence type="ECO:0000313" key="5">
    <source>
        <dbReference type="Proteomes" id="UP000540412"/>
    </source>
</evidence>
<evidence type="ECO:0000256" key="1">
    <source>
        <dbReference type="ARBA" id="ARBA00022821"/>
    </source>
</evidence>
<dbReference type="RefSeq" id="WP_051161997.1">
    <property type="nucleotide sequence ID" value="NZ_JACHIT010000001.1"/>
</dbReference>
<dbReference type="PANTHER" id="PTHR22595:SF79">
    <property type="entry name" value="CHITINASE 12"/>
    <property type="match status" value="1"/>
</dbReference>
<evidence type="ECO:0000259" key="3">
    <source>
        <dbReference type="Pfam" id="PF00182"/>
    </source>
</evidence>